<sequence>MRPIVLAIISAPLIMLGASGDARAPSRNTVPAATPAGKPQSCIPIQSIRESLVRSDSVIDFRTNGSRVYRVTLPQGCPGLGFERRFSYATSLSQLCSQDIITVFSQSPPMRGASCGLAPFQPVTLAPPNADPAKSG</sequence>
<name>A0A2A4IAP8_9SPHN</name>
<proteinExistence type="predicted"/>
<feature type="signal peptide" evidence="1">
    <location>
        <begin position="1"/>
        <end position="24"/>
    </location>
</feature>
<evidence type="ECO:0000313" key="2">
    <source>
        <dbReference type="EMBL" id="PCG14890.1"/>
    </source>
</evidence>
<reference evidence="2 3" key="1">
    <citation type="submission" date="2017-09" db="EMBL/GenBank/DDBJ databases">
        <title>Sphingomonas adhaesiva DSM 7418, whole genome shotgun sequence.</title>
        <authorList>
            <person name="Feng G."/>
            <person name="Zhu H."/>
        </authorList>
    </citation>
    <scope>NUCLEOTIDE SEQUENCE [LARGE SCALE GENOMIC DNA]</scope>
    <source>
        <strain evidence="2 3">DSM 7418</strain>
    </source>
</reference>
<dbReference type="Proteomes" id="UP000218323">
    <property type="component" value="Unassembled WGS sequence"/>
</dbReference>
<keyword evidence="3" id="KW-1185">Reference proteome</keyword>
<dbReference type="EMBL" id="NWVC01000002">
    <property type="protein sequence ID" value="PCG14890.1"/>
    <property type="molecule type" value="Genomic_DNA"/>
</dbReference>
<dbReference type="AlphaFoldDB" id="A0A2A4IAP8"/>
<protein>
    <recommendedName>
        <fullName evidence="4">Beta/gamma crystallin 'Greek key' domain-containing protein</fullName>
    </recommendedName>
</protein>
<evidence type="ECO:0008006" key="4">
    <source>
        <dbReference type="Google" id="ProtNLM"/>
    </source>
</evidence>
<organism evidence="2 3">
    <name type="scientific">Sphingomonas adhaesiva</name>
    <dbReference type="NCBI Taxonomy" id="28212"/>
    <lineage>
        <taxon>Bacteria</taxon>
        <taxon>Pseudomonadati</taxon>
        <taxon>Pseudomonadota</taxon>
        <taxon>Alphaproteobacteria</taxon>
        <taxon>Sphingomonadales</taxon>
        <taxon>Sphingomonadaceae</taxon>
        <taxon>Sphingomonas</taxon>
    </lineage>
</organism>
<accession>A0A2A4IAP8</accession>
<keyword evidence="1" id="KW-0732">Signal</keyword>
<evidence type="ECO:0000256" key="1">
    <source>
        <dbReference type="SAM" id="SignalP"/>
    </source>
</evidence>
<evidence type="ECO:0000313" key="3">
    <source>
        <dbReference type="Proteomes" id="UP000218323"/>
    </source>
</evidence>
<feature type="chain" id="PRO_5012607539" description="Beta/gamma crystallin 'Greek key' domain-containing protein" evidence="1">
    <location>
        <begin position="25"/>
        <end position="136"/>
    </location>
</feature>
<dbReference type="RefSeq" id="WP_066706519.1">
    <property type="nucleotide sequence ID" value="NZ_JBHIWA010000017.1"/>
</dbReference>
<gene>
    <name evidence="2" type="ORF">COA07_04745</name>
</gene>
<comment type="caution">
    <text evidence="2">The sequence shown here is derived from an EMBL/GenBank/DDBJ whole genome shotgun (WGS) entry which is preliminary data.</text>
</comment>